<organism evidence="10 11">
    <name type="scientific">Andalucia godoyi</name>
    <name type="common">Flagellate</name>
    <dbReference type="NCBI Taxonomy" id="505711"/>
    <lineage>
        <taxon>Eukaryota</taxon>
        <taxon>Discoba</taxon>
        <taxon>Jakobida</taxon>
        <taxon>Andalucina</taxon>
        <taxon>Andaluciidae</taxon>
        <taxon>Andalucia</taxon>
    </lineage>
</organism>
<keyword evidence="5" id="KW-0687">Ribonucleoprotein</keyword>
<evidence type="ECO:0000256" key="6">
    <source>
        <dbReference type="ARBA" id="ARBA00035137"/>
    </source>
</evidence>
<gene>
    <name evidence="10" type="ORF">ANDGO_07482</name>
</gene>
<feature type="compositionally biased region" description="Acidic residues" evidence="7">
    <location>
        <begin position="223"/>
        <end position="238"/>
    </location>
</feature>
<keyword evidence="3 10" id="KW-0689">Ribosomal protein</keyword>
<dbReference type="InterPro" id="IPR023611">
    <property type="entry name" value="mS23_dom_met"/>
</dbReference>
<proteinExistence type="inferred from homology"/>
<evidence type="ECO:0000256" key="7">
    <source>
        <dbReference type="SAM" id="MobiDB-lite"/>
    </source>
</evidence>
<sequence>MVVLDSVLLFFPLCTAFLCVWFLGFFLLLFVNVHILCGRNKRIIIMASTFLKVRHLLKSRTIAKPSWFDAVSTVPPPIVVRENRGKPQRIEFPEDRLLAKYYSRNPRAKLEALRLYGGGFHESTAFQFVKRQSELIRSGLSEEDAYNQVNVETNEARRKREFEADLATRQAVEMGARPPVSLLEIVQAEEERYIQMMRDKKAPARQQAMPAASGMPAVNTSIDFEEDGAVDNAAEGEDQAGAKRQAKSATSVRSARRK</sequence>
<keyword evidence="8" id="KW-0472">Membrane</keyword>
<dbReference type="InterPro" id="IPR059242">
    <property type="entry name" value="mS23_dom"/>
</dbReference>
<dbReference type="PANTHER" id="PTHR35693:SF1">
    <property type="entry name" value="EXPRESSED PROTEIN"/>
    <property type="match status" value="1"/>
</dbReference>
<reference evidence="10" key="1">
    <citation type="submission" date="2019-09" db="EMBL/GenBank/DDBJ databases">
        <title>The Mitochondrial Proteome of the Jakobid, Andalucia godoyi, a Protist With the Most Gene-Rich and Bacteria-Like Mitochondrial Genome.</title>
        <authorList>
            <person name="Gray M.W."/>
            <person name="Burger G."/>
            <person name="Derelle R."/>
            <person name="Klimes V."/>
            <person name="Leger M."/>
            <person name="Sarrasin M."/>
            <person name="Vlcek C."/>
            <person name="Roger A.J."/>
            <person name="Elias M."/>
            <person name="Lang B.F."/>
        </authorList>
    </citation>
    <scope>NUCLEOTIDE SEQUENCE</scope>
    <source>
        <strain evidence="10">And28</strain>
    </source>
</reference>
<dbReference type="Pfam" id="PF10484">
    <property type="entry name" value="MRP-S23"/>
    <property type="match status" value="1"/>
</dbReference>
<keyword evidence="8" id="KW-1133">Transmembrane helix</keyword>
<evidence type="ECO:0000259" key="9">
    <source>
        <dbReference type="Pfam" id="PF10484"/>
    </source>
</evidence>
<protein>
    <recommendedName>
        <fullName evidence="6">Small ribosomal subunit protein mS23</fullName>
    </recommendedName>
</protein>
<evidence type="ECO:0000256" key="3">
    <source>
        <dbReference type="ARBA" id="ARBA00022980"/>
    </source>
</evidence>
<evidence type="ECO:0000256" key="5">
    <source>
        <dbReference type="ARBA" id="ARBA00023274"/>
    </source>
</evidence>
<evidence type="ECO:0000313" key="11">
    <source>
        <dbReference type="Proteomes" id="UP000799049"/>
    </source>
</evidence>
<evidence type="ECO:0000256" key="4">
    <source>
        <dbReference type="ARBA" id="ARBA00023128"/>
    </source>
</evidence>
<name>A0A8K0AH90_ANDGO</name>
<keyword evidence="8" id="KW-0812">Transmembrane</keyword>
<keyword evidence="11" id="KW-1185">Reference proteome</keyword>
<feature type="domain" description="Small ribosomal subunit protein mS23 conserved" evidence="9">
    <location>
        <begin position="46"/>
        <end position="155"/>
    </location>
</feature>
<dbReference type="PANTHER" id="PTHR35693">
    <property type="entry name" value="EXPRESSED PROTEIN"/>
    <property type="match status" value="1"/>
</dbReference>
<feature type="compositionally biased region" description="Polar residues" evidence="7">
    <location>
        <begin position="247"/>
        <end position="258"/>
    </location>
</feature>
<dbReference type="OrthoDB" id="510957at2759"/>
<evidence type="ECO:0000256" key="8">
    <source>
        <dbReference type="SAM" id="Phobius"/>
    </source>
</evidence>
<dbReference type="AlphaFoldDB" id="A0A8K0AH90"/>
<dbReference type="GO" id="GO:0006412">
    <property type="term" value="P:translation"/>
    <property type="evidence" value="ECO:0007669"/>
    <property type="project" value="InterPro"/>
</dbReference>
<dbReference type="EMBL" id="VRVR01000011">
    <property type="protein sequence ID" value="KAF0852892.1"/>
    <property type="molecule type" value="Genomic_DNA"/>
</dbReference>
<comment type="caution">
    <text evidence="10">The sequence shown here is derived from an EMBL/GenBank/DDBJ whole genome shotgun (WGS) entry which is preliminary data.</text>
</comment>
<feature type="transmembrane region" description="Helical" evidence="8">
    <location>
        <begin position="6"/>
        <end position="31"/>
    </location>
</feature>
<comment type="subcellular location">
    <subcellularLocation>
        <location evidence="1">Mitochondrion</location>
    </subcellularLocation>
</comment>
<comment type="similarity">
    <text evidence="2">Belongs to the mitochondrion-specific ribosomal protein mS23 family.</text>
</comment>
<dbReference type="GO" id="GO:0003735">
    <property type="term" value="F:structural constituent of ribosome"/>
    <property type="evidence" value="ECO:0007669"/>
    <property type="project" value="InterPro"/>
</dbReference>
<dbReference type="GO" id="GO:0005840">
    <property type="term" value="C:ribosome"/>
    <property type="evidence" value="ECO:0007669"/>
    <property type="project" value="UniProtKB-KW"/>
</dbReference>
<accession>A0A8K0AH90</accession>
<keyword evidence="4" id="KW-0496">Mitochondrion</keyword>
<dbReference type="Proteomes" id="UP000799049">
    <property type="component" value="Unassembled WGS sequence"/>
</dbReference>
<evidence type="ECO:0000256" key="1">
    <source>
        <dbReference type="ARBA" id="ARBA00004173"/>
    </source>
</evidence>
<evidence type="ECO:0000256" key="2">
    <source>
        <dbReference type="ARBA" id="ARBA00009864"/>
    </source>
</evidence>
<feature type="region of interest" description="Disordered" evidence="7">
    <location>
        <begin position="208"/>
        <end position="258"/>
    </location>
</feature>
<dbReference type="CDD" id="cd23701">
    <property type="entry name" value="At1g26750"/>
    <property type="match status" value="1"/>
</dbReference>
<evidence type="ECO:0000313" key="10">
    <source>
        <dbReference type="EMBL" id="KAF0852892.1"/>
    </source>
</evidence>